<dbReference type="Gene3D" id="3.90.230.10">
    <property type="entry name" value="Creatinase/methionine aminopeptidase superfamily"/>
    <property type="match status" value="1"/>
</dbReference>
<dbReference type="SUPFAM" id="SSF55920">
    <property type="entry name" value="Creatinase/aminopeptidase"/>
    <property type="match status" value="1"/>
</dbReference>
<comment type="caution">
    <text evidence="6">The sequence shown here is derived from an EMBL/GenBank/DDBJ whole genome shotgun (WGS) entry which is preliminary data.</text>
</comment>
<dbReference type="PANTHER" id="PTHR46112">
    <property type="entry name" value="AMINOPEPTIDASE"/>
    <property type="match status" value="1"/>
</dbReference>
<dbReference type="Proteomes" id="UP000310263">
    <property type="component" value="Unassembled WGS sequence"/>
</dbReference>
<dbReference type="InterPro" id="IPR036005">
    <property type="entry name" value="Creatinase/aminopeptidase-like"/>
</dbReference>
<dbReference type="EMBL" id="SRYE01000005">
    <property type="protein sequence ID" value="TGY61388.1"/>
    <property type="molecule type" value="Genomic_DNA"/>
</dbReference>
<dbReference type="AlphaFoldDB" id="A0A4S2EY11"/>
<feature type="domain" description="Creatinase N-terminal" evidence="5">
    <location>
        <begin position="8"/>
        <end position="143"/>
    </location>
</feature>
<protein>
    <submittedName>
        <fullName evidence="6">Aminopeptidase P family protein</fullName>
    </submittedName>
</protein>
<accession>A0A4S2EY11</accession>
<comment type="similarity">
    <text evidence="3">Belongs to the peptidase M24B family.</text>
</comment>
<dbReference type="PROSITE" id="PS00491">
    <property type="entry name" value="PROLINE_PEPTIDASE"/>
    <property type="match status" value="1"/>
</dbReference>
<keyword evidence="6" id="KW-0645">Protease</keyword>
<keyword evidence="6" id="KW-0031">Aminopeptidase</keyword>
<dbReference type="InterPro" id="IPR000587">
    <property type="entry name" value="Creatinase_N"/>
</dbReference>
<name>A0A4S2EY11_9ACTN</name>
<evidence type="ECO:0000256" key="2">
    <source>
        <dbReference type="ARBA" id="ARBA00022801"/>
    </source>
</evidence>
<evidence type="ECO:0000256" key="1">
    <source>
        <dbReference type="ARBA" id="ARBA00022723"/>
    </source>
</evidence>
<dbReference type="SUPFAM" id="SSF53092">
    <property type="entry name" value="Creatinase/prolidase N-terminal domain"/>
    <property type="match status" value="1"/>
</dbReference>
<evidence type="ECO:0000313" key="6">
    <source>
        <dbReference type="EMBL" id="TGY61388.1"/>
    </source>
</evidence>
<evidence type="ECO:0000259" key="4">
    <source>
        <dbReference type="Pfam" id="PF00557"/>
    </source>
</evidence>
<dbReference type="CDD" id="cd01092">
    <property type="entry name" value="APP-like"/>
    <property type="match status" value="1"/>
</dbReference>
<evidence type="ECO:0000259" key="5">
    <source>
        <dbReference type="Pfam" id="PF01321"/>
    </source>
</evidence>
<gene>
    <name evidence="6" type="ORF">E5334_08235</name>
</gene>
<dbReference type="PANTHER" id="PTHR46112:SF3">
    <property type="entry name" value="AMINOPEPTIDASE YPDF"/>
    <property type="match status" value="1"/>
</dbReference>
<evidence type="ECO:0000313" key="7">
    <source>
        <dbReference type="Proteomes" id="UP000310263"/>
    </source>
</evidence>
<dbReference type="InterPro" id="IPR029149">
    <property type="entry name" value="Creatin/AminoP/Spt16_N"/>
</dbReference>
<sequence>MASSTEGRLARLRSLMAERGYDAVILRNNADLRWLTGAERTFDDEVAHTAFITGEGAWLHTDSRYYNTFQERLGLDTFWQIDMERVGAPAWAAKLTVAQRCHVVALEDTVSLGFAQDFAHEVEQASTQCLTPVLHGDLQALRMVKDAEELSLLRRAQEITDDAFEHICAYIKPGMTEQQIRGELENYMLAQGADAVSFASIIAAGPDGANPHAQPSEYAVKEGDFITMDYGALYHDYHADMTRTVVVGEPTPKQREVYEVVKRAHEEAAAAVAPDVVGADIHRIAQKVIGDAGYGDYFGHGLGHGVGIEIHESPSFALSWEKPVPEGSVVTIEPGIYLPGEFGVRIEDTGIVTEKGYEPFTRLDHELVSVGR</sequence>
<dbReference type="RefSeq" id="WP_136013110.1">
    <property type="nucleotide sequence ID" value="NZ_SRYE01000005.1"/>
</dbReference>
<dbReference type="GO" id="GO:0004177">
    <property type="term" value="F:aminopeptidase activity"/>
    <property type="evidence" value="ECO:0007669"/>
    <property type="project" value="UniProtKB-KW"/>
</dbReference>
<dbReference type="InterPro" id="IPR050659">
    <property type="entry name" value="Peptidase_M24B"/>
</dbReference>
<organism evidence="6 7">
    <name type="scientific">Muricaecibacterium torontonense</name>
    <dbReference type="NCBI Taxonomy" id="3032871"/>
    <lineage>
        <taxon>Bacteria</taxon>
        <taxon>Bacillati</taxon>
        <taxon>Actinomycetota</taxon>
        <taxon>Coriobacteriia</taxon>
        <taxon>Coriobacteriales</taxon>
        <taxon>Atopobiaceae</taxon>
        <taxon>Muricaecibacterium</taxon>
    </lineage>
</organism>
<feature type="domain" description="Peptidase M24" evidence="4">
    <location>
        <begin position="152"/>
        <end position="354"/>
    </location>
</feature>
<keyword evidence="1 3" id="KW-0479">Metal-binding</keyword>
<dbReference type="GO" id="GO:0046872">
    <property type="term" value="F:metal ion binding"/>
    <property type="evidence" value="ECO:0007669"/>
    <property type="project" value="UniProtKB-KW"/>
</dbReference>
<dbReference type="Pfam" id="PF00557">
    <property type="entry name" value="Peptidase_M24"/>
    <property type="match status" value="1"/>
</dbReference>
<reference evidence="6 7" key="1">
    <citation type="submission" date="2019-04" db="EMBL/GenBank/DDBJ databases">
        <title>Microbes associate with the intestines of laboratory mice.</title>
        <authorList>
            <person name="Navarre W."/>
            <person name="Wong E."/>
            <person name="Huang K."/>
            <person name="Tropini C."/>
            <person name="Ng K."/>
            <person name="Yu B."/>
        </authorList>
    </citation>
    <scope>NUCLEOTIDE SEQUENCE [LARGE SCALE GENOMIC DNA]</scope>
    <source>
        <strain evidence="6 7">NM07_P-09</strain>
    </source>
</reference>
<keyword evidence="7" id="KW-1185">Reference proteome</keyword>
<dbReference type="InterPro" id="IPR001131">
    <property type="entry name" value="Peptidase_M24B_aminopep-P_CS"/>
</dbReference>
<proteinExistence type="inferred from homology"/>
<dbReference type="Gene3D" id="3.40.350.10">
    <property type="entry name" value="Creatinase/prolidase N-terminal domain"/>
    <property type="match status" value="1"/>
</dbReference>
<keyword evidence="2" id="KW-0378">Hydrolase</keyword>
<dbReference type="OrthoDB" id="9806388at2"/>
<dbReference type="InterPro" id="IPR000994">
    <property type="entry name" value="Pept_M24"/>
</dbReference>
<evidence type="ECO:0000256" key="3">
    <source>
        <dbReference type="RuleBase" id="RU000590"/>
    </source>
</evidence>
<dbReference type="Pfam" id="PF01321">
    <property type="entry name" value="Creatinase_N"/>
    <property type="match status" value="1"/>
</dbReference>